<dbReference type="SUPFAM" id="SSF56235">
    <property type="entry name" value="N-terminal nucleophile aminohydrolases (Ntn hydrolases)"/>
    <property type="match status" value="1"/>
</dbReference>
<gene>
    <name evidence="7" type="ORF">VVR66_13040</name>
</gene>
<protein>
    <submittedName>
        <fullName evidence="7">Penicillin acylase family protein</fullName>
    </submittedName>
</protein>
<evidence type="ECO:0000256" key="4">
    <source>
        <dbReference type="ARBA" id="ARBA00023145"/>
    </source>
</evidence>
<dbReference type="InterPro" id="IPR023343">
    <property type="entry name" value="Penicillin_amidase_dom1"/>
</dbReference>
<evidence type="ECO:0000313" key="7">
    <source>
        <dbReference type="EMBL" id="MEX3595641.1"/>
    </source>
</evidence>
<dbReference type="InterPro" id="IPR029055">
    <property type="entry name" value="Ntn_hydrolases_N"/>
</dbReference>
<dbReference type="Gene3D" id="1.10.287.150">
    <property type="match status" value="1"/>
</dbReference>
<name>A0ABV3V4K3_9MICC</name>
<dbReference type="PIRSF" id="PIRSF001227">
    <property type="entry name" value="Pen_acylase"/>
    <property type="match status" value="1"/>
</dbReference>
<keyword evidence="2 6" id="KW-0732">Signal</keyword>
<comment type="caution">
    <text evidence="7">The sequence shown here is derived from an EMBL/GenBank/DDBJ whole genome shotgun (WGS) entry which is preliminary data.</text>
</comment>
<evidence type="ECO:0000256" key="2">
    <source>
        <dbReference type="ARBA" id="ARBA00022729"/>
    </source>
</evidence>
<dbReference type="PANTHER" id="PTHR34218:SF3">
    <property type="entry name" value="ACYL-HOMOSERINE LACTONE ACYLASE PVDQ"/>
    <property type="match status" value="1"/>
</dbReference>
<evidence type="ECO:0000256" key="5">
    <source>
        <dbReference type="SAM" id="MobiDB-lite"/>
    </source>
</evidence>
<evidence type="ECO:0000256" key="6">
    <source>
        <dbReference type="SAM" id="SignalP"/>
    </source>
</evidence>
<evidence type="ECO:0000313" key="8">
    <source>
        <dbReference type="Proteomes" id="UP001558481"/>
    </source>
</evidence>
<dbReference type="InterPro" id="IPR014395">
    <property type="entry name" value="Pen/GL7ACA/AHL_acylase"/>
</dbReference>
<dbReference type="InterPro" id="IPR002692">
    <property type="entry name" value="S45"/>
</dbReference>
<dbReference type="RefSeq" id="WP_368629838.1">
    <property type="nucleotide sequence ID" value="NZ_JAYWLU010000015.1"/>
</dbReference>
<dbReference type="Proteomes" id="UP001558481">
    <property type="component" value="Unassembled WGS sequence"/>
</dbReference>
<keyword evidence="4" id="KW-0865">Zymogen</keyword>
<feature type="signal peptide" evidence="6">
    <location>
        <begin position="1"/>
        <end position="26"/>
    </location>
</feature>
<dbReference type="InterPro" id="IPR043147">
    <property type="entry name" value="Penicillin_amidase_A-knob"/>
</dbReference>
<dbReference type="Pfam" id="PF01804">
    <property type="entry name" value="Penicil_amidase"/>
    <property type="match status" value="1"/>
</dbReference>
<dbReference type="Gene3D" id="3.60.20.10">
    <property type="entry name" value="Glutamine Phosphoribosylpyrophosphate, subunit 1, domain 1"/>
    <property type="match status" value="1"/>
</dbReference>
<dbReference type="Gene3D" id="1.10.1400.10">
    <property type="match status" value="1"/>
</dbReference>
<keyword evidence="8" id="KW-1185">Reference proteome</keyword>
<accession>A0ABV3V4K3</accession>
<evidence type="ECO:0000256" key="3">
    <source>
        <dbReference type="ARBA" id="ARBA00022801"/>
    </source>
</evidence>
<dbReference type="Gene3D" id="2.30.120.10">
    <property type="match status" value="1"/>
</dbReference>
<comment type="similarity">
    <text evidence="1">Belongs to the peptidase S45 family.</text>
</comment>
<feature type="chain" id="PRO_5046671944" evidence="6">
    <location>
        <begin position="27"/>
        <end position="828"/>
    </location>
</feature>
<dbReference type="EMBL" id="JAYWLU010000015">
    <property type="protein sequence ID" value="MEX3595641.1"/>
    <property type="molecule type" value="Genomic_DNA"/>
</dbReference>
<proteinExistence type="inferred from homology"/>
<evidence type="ECO:0000256" key="1">
    <source>
        <dbReference type="ARBA" id="ARBA00006586"/>
    </source>
</evidence>
<dbReference type="InterPro" id="IPR043146">
    <property type="entry name" value="Penicillin_amidase_N_B-knob"/>
</dbReference>
<organism evidence="7 8">
    <name type="scientific">Kocuria carniphila</name>
    <dbReference type="NCBI Taxonomy" id="262208"/>
    <lineage>
        <taxon>Bacteria</taxon>
        <taxon>Bacillati</taxon>
        <taxon>Actinomycetota</taxon>
        <taxon>Actinomycetes</taxon>
        <taxon>Micrococcales</taxon>
        <taxon>Micrococcaceae</taxon>
        <taxon>Kocuria</taxon>
    </lineage>
</organism>
<reference evidence="7 8" key="1">
    <citation type="journal article" date="2024" name="Fungal Genet. Biol.">
        <title>The porcine skin microbiome exhibits broad fungal antagonism.</title>
        <authorList>
            <person name="De La Cruz K.F."/>
            <person name="Townsend E.C."/>
            <person name="Alex Cheong J.Z."/>
            <person name="Salamzade R."/>
            <person name="Liu A."/>
            <person name="Sandstrom S."/>
            <person name="Davila E."/>
            <person name="Huang L."/>
            <person name="Xu K.H."/>
            <person name="Wu S.Y."/>
            <person name="Meudt J.J."/>
            <person name="Shanmuganayagam D."/>
            <person name="Gibson A.L.F."/>
            <person name="Kalan L.R."/>
        </authorList>
    </citation>
    <scope>NUCLEOTIDE SEQUENCE [LARGE SCALE GENOMIC DNA]</scope>
    <source>
        <strain evidence="7 8">LK2625</strain>
    </source>
</reference>
<dbReference type="Gene3D" id="1.10.439.10">
    <property type="entry name" value="Penicillin Amidohydrolase, domain 1"/>
    <property type="match status" value="1"/>
</dbReference>
<sequence length="828" mass="91128">MPTLKNRILVPALTVALMAGTTAAPAAAVPVAFQHAQQGHGHGHGKGPKEHVEKNVTIKRDNYGVPHVYAKTIGGLYTGYGYAVAQDRMFQMEMAKRSVLGTAAEVIGESGVDNDKRSRATLDPESIQQQIDQLSEDDRAVLRGYARGYNKYVDKVLADQANLLPKQFTDFGFQPSHFTEYDVAMIWIGTMANRFSDSTSEVENLKVKNQLIAEHGADEGAKLFDQLIWTEDPSAPTTVPRAESVSTQSSGSHALAPIDPSVQDSSEDTAAAFGGQGWPHAAPEASNIWMVGKDKSTDGGSTLLNGPQFDWFNPSYVYGIGLHGAGIDVTGNTPFAYPSILFGTNKDITWGATAGPLDVNDIYQEDLNPANHKQYMFNGQYRDMTERTEQIAVKGSAPVDCTVQSTVHGTVTATDPQNNSAYSKKRAWKGTEVQSLLGWVNVMKAKNWDEYLAQAEKVGITINWYYADKSGNIGYVSPGKLPARPENQDFRVPAKGDGTMEWQGFRPFEDNPKTYNPEQGYVANWNNQSAAGFNSDGGNWSSVDRFNEITSRLESQEKFTPQEIWDINKETSFADLNIRYLRPHLESAIEYVPADDQLRSDADFLLEWDGQTVDKDKDGNYDGAAPTIMRSWLPKLSEAVLKDDLPQEVYDQYAASIYRKPGGSVRPAETTKLLTNALAGEDSAVPQSVDFFNGEDHGKVLRDTLKAATDELRETHGDDPAAWVTPVIPHEYKTKNFMGIPQADPSEALSTLQYMNRGTQNDLVHLNPKGASMCVAAPPGQSGFVAPDGTKSPHYQDQLELYTNFECKEENLYKNQLAQNLESVTNVK</sequence>
<feature type="region of interest" description="Disordered" evidence="5">
    <location>
        <begin position="235"/>
        <end position="277"/>
    </location>
</feature>
<dbReference type="PANTHER" id="PTHR34218">
    <property type="entry name" value="PEPTIDASE S45 PENICILLIN AMIDASE"/>
    <property type="match status" value="1"/>
</dbReference>
<keyword evidence="3" id="KW-0378">Hydrolase</keyword>